<organism evidence="1 2">
    <name type="scientific">Pistacia atlantica</name>
    <dbReference type="NCBI Taxonomy" id="434234"/>
    <lineage>
        <taxon>Eukaryota</taxon>
        <taxon>Viridiplantae</taxon>
        <taxon>Streptophyta</taxon>
        <taxon>Embryophyta</taxon>
        <taxon>Tracheophyta</taxon>
        <taxon>Spermatophyta</taxon>
        <taxon>Magnoliopsida</taxon>
        <taxon>eudicotyledons</taxon>
        <taxon>Gunneridae</taxon>
        <taxon>Pentapetalae</taxon>
        <taxon>rosids</taxon>
        <taxon>malvids</taxon>
        <taxon>Sapindales</taxon>
        <taxon>Anacardiaceae</taxon>
        <taxon>Pistacia</taxon>
    </lineage>
</organism>
<proteinExistence type="predicted"/>
<name>A0ACC1C555_9ROSI</name>
<dbReference type="EMBL" id="CM047897">
    <property type="protein sequence ID" value="KAJ0110781.1"/>
    <property type="molecule type" value="Genomic_DNA"/>
</dbReference>
<accession>A0ACC1C555</accession>
<keyword evidence="2" id="KW-1185">Reference proteome</keyword>
<evidence type="ECO:0000313" key="2">
    <source>
        <dbReference type="Proteomes" id="UP001164250"/>
    </source>
</evidence>
<comment type="caution">
    <text evidence="1">The sequence shown here is derived from an EMBL/GenBank/DDBJ whole genome shotgun (WGS) entry which is preliminary data.</text>
</comment>
<dbReference type="Proteomes" id="UP001164250">
    <property type="component" value="Chromosome 1"/>
</dbReference>
<evidence type="ECO:0000313" key="1">
    <source>
        <dbReference type="EMBL" id="KAJ0110781.1"/>
    </source>
</evidence>
<sequence>MDTGSDHPETLARRHKCPACFKQFKRKEHLIEHLKVSYHSVHQPKCGVCQKHCKTYESLHEHLTGPLRKACCSKIFSDLGCSLCFKIFDNPNSLTKHKEGCCLSAPAPSGIAMPCAESQEKLSGVVVKNHTGRGHGAVAMDCEMVSGGDNGSLNLCARVCLIDEDENIIFHTHVRPQFPITNYRYDVTGLTEEHLKDAMALNEVRDKILQILYNGESVEKLRLDGGKARLLVGHDLEHDLDCLRMNYPEHMLRDTAKYFPLMKTNLVSHSLKYLTRTYLGQVTSVLVLFCKLILSNTGKLAILLAIIIIILDRICNLFWGLWNYQAHKIIDQAFVHRYDIQSGVHDPYEDCVAVMRLYKRFSCQLDHVEEIGTQNITGGLESYMSKELMKMSPSELYAMSRSNYRCWCLDSRKIMQP</sequence>
<protein>
    <submittedName>
        <fullName evidence="1">Uncharacterized protein</fullName>
    </submittedName>
</protein>
<reference evidence="2" key="1">
    <citation type="journal article" date="2023" name="G3 (Bethesda)">
        <title>Genome assembly and association tests identify interacting loci associated with vigor, precocity, and sex in interspecific pistachio rootstocks.</title>
        <authorList>
            <person name="Palmer W."/>
            <person name="Jacygrad E."/>
            <person name="Sagayaradj S."/>
            <person name="Cavanaugh K."/>
            <person name="Han R."/>
            <person name="Bertier L."/>
            <person name="Beede B."/>
            <person name="Kafkas S."/>
            <person name="Golino D."/>
            <person name="Preece J."/>
            <person name="Michelmore R."/>
        </authorList>
    </citation>
    <scope>NUCLEOTIDE SEQUENCE [LARGE SCALE GENOMIC DNA]</scope>
</reference>
<gene>
    <name evidence="1" type="ORF">Patl1_01172</name>
</gene>